<accession>A0AA39ZXU3</accession>
<dbReference type="AlphaFoldDB" id="A0AA39ZXU3"/>
<dbReference type="EMBL" id="JAUKUA010000007">
    <property type="protein sequence ID" value="KAK0705489.1"/>
    <property type="molecule type" value="Genomic_DNA"/>
</dbReference>
<proteinExistence type="predicted"/>
<organism evidence="2 3">
    <name type="scientific">Lasiosphaeris hirsuta</name>
    <dbReference type="NCBI Taxonomy" id="260670"/>
    <lineage>
        <taxon>Eukaryota</taxon>
        <taxon>Fungi</taxon>
        <taxon>Dikarya</taxon>
        <taxon>Ascomycota</taxon>
        <taxon>Pezizomycotina</taxon>
        <taxon>Sordariomycetes</taxon>
        <taxon>Sordariomycetidae</taxon>
        <taxon>Sordariales</taxon>
        <taxon>Lasiosphaeriaceae</taxon>
        <taxon>Lasiosphaeris</taxon>
    </lineage>
</organism>
<feature type="signal peptide" evidence="1">
    <location>
        <begin position="1"/>
        <end position="16"/>
    </location>
</feature>
<reference evidence="2" key="1">
    <citation type="submission" date="2023-06" db="EMBL/GenBank/DDBJ databases">
        <title>Genome-scale phylogeny and comparative genomics of the fungal order Sordariales.</title>
        <authorList>
            <consortium name="Lawrence Berkeley National Laboratory"/>
            <person name="Hensen N."/>
            <person name="Bonometti L."/>
            <person name="Westerberg I."/>
            <person name="Brannstrom I.O."/>
            <person name="Guillou S."/>
            <person name="Cros-Aarteil S."/>
            <person name="Calhoun S."/>
            <person name="Haridas S."/>
            <person name="Kuo A."/>
            <person name="Mondo S."/>
            <person name="Pangilinan J."/>
            <person name="Riley R."/>
            <person name="Labutti K."/>
            <person name="Andreopoulos B."/>
            <person name="Lipzen A."/>
            <person name="Chen C."/>
            <person name="Yanf M."/>
            <person name="Daum C."/>
            <person name="Ng V."/>
            <person name="Clum A."/>
            <person name="Steindorff A."/>
            <person name="Ohm R."/>
            <person name="Martin F."/>
            <person name="Silar P."/>
            <person name="Natvig D."/>
            <person name="Lalanne C."/>
            <person name="Gautier V."/>
            <person name="Ament-Velasquez S.L."/>
            <person name="Kruys A."/>
            <person name="Hutchinson M.I."/>
            <person name="Powell A.J."/>
            <person name="Barry K."/>
            <person name="Miller A.N."/>
            <person name="Grigoriev I.V."/>
            <person name="Debuchy R."/>
            <person name="Gladieux P."/>
            <person name="Thoren M.H."/>
            <person name="Johannesson H."/>
        </authorList>
    </citation>
    <scope>NUCLEOTIDE SEQUENCE</scope>
    <source>
        <strain evidence="2">SMH4607-1</strain>
    </source>
</reference>
<keyword evidence="3" id="KW-1185">Reference proteome</keyword>
<evidence type="ECO:0000313" key="3">
    <source>
        <dbReference type="Proteomes" id="UP001172102"/>
    </source>
</evidence>
<evidence type="ECO:0000313" key="2">
    <source>
        <dbReference type="EMBL" id="KAK0705489.1"/>
    </source>
</evidence>
<comment type="caution">
    <text evidence="2">The sequence shown here is derived from an EMBL/GenBank/DDBJ whole genome shotgun (WGS) entry which is preliminary data.</text>
</comment>
<gene>
    <name evidence="2" type="ORF">B0H67DRAFT_649815</name>
</gene>
<protein>
    <submittedName>
        <fullName evidence="2">Uncharacterized protein</fullName>
    </submittedName>
</protein>
<evidence type="ECO:0000256" key="1">
    <source>
        <dbReference type="SAM" id="SignalP"/>
    </source>
</evidence>
<keyword evidence="1" id="KW-0732">Signal</keyword>
<dbReference type="Proteomes" id="UP001172102">
    <property type="component" value="Unassembled WGS sequence"/>
</dbReference>
<sequence length="215" mass="22904">MRLSLALSLIIGLAAAALESTQPEGRDAPRKIRKRTLGVKKVTGEATMSLPNTPANAPEGYQTWITFLDDKHKRSVDSLSAIPTDVQRRRESIEILQRLRRQNPSDFYECATSGQGPKSSDCGIITSTVLASATDLIVAPASCLVFAFGSCQGFFCSLCSMLATSTDFIGSQLDLADALCVSNGQAGTIVAQDAPQWDAGYVRAGTGLPGYDLCH</sequence>
<name>A0AA39ZXU3_9PEZI</name>
<feature type="chain" id="PRO_5041379394" evidence="1">
    <location>
        <begin position="17"/>
        <end position="215"/>
    </location>
</feature>